<protein>
    <recommendedName>
        <fullName evidence="2">Type II secretion system protein H</fullName>
    </recommendedName>
    <alternativeName>
        <fullName evidence="10">General secretion pathway protein H</fullName>
    </alternativeName>
</protein>
<dbReference type="Pfam" id="PF07963">
    <property type="entry name" value="N_methyl"/>
    <property type="match status" value="1"/>
</dbReference>
<dbReference type="Pfam" id="PF12019">
    <property type="entry name" value="GspH"/>
    <property type="match status" value="1"/>
</dbReference>
<dbReference type="GO" id="GO:0015628">
    <property type="term" value="P:protein secretion by the type II secretion system"/>
    <property type="evidence" value="ECO:0007669"/>
    <property type="project" value="InterPro"/>
</dbReference>
<organism evidence="13 14">
    <name type="scientific">Catenovulum agarivorans DS-2</name>
    <dbReference type="NCBI Taxonomy" id="1328313"/>
    <lineage>
        <taxon>Bacteria</taxon>
        <taxon>Pseudomonadati</taxon>
        <taxon>Pseudomonadota</taxon>
        <taxon>Gammaproteobacteria</taxon>
        <taxon>Alteromonadales</taxon>
        <taxon>Alteromonadaceae</taxon>
        <taxon>Catenovulum</taxon>
    </lineage>
</organism>
<keyword evidence="4" id="KW-0488">Methylation</keyword>
<proteinExistence type="inferred from homology"/>
<dbReference type="EMBL" id="ARZY01000031">
    <property type="protein sequence ID" value="EWH09013.1"/>
    <property type="molecule type" value="Genomic_DNA"/>
</dbReference>
<dbReference type="OrthoDB" id="6886961at2"/>
<dbReference type="InterPro" id="IPR012902">
    <property type="entry name" value="N_methyl_site"/>
</dbReference>
<dbReference type="AlphaFoldDB" id="W7QLK8"/>
<dbReference type="InterPro" id="IPR045584">
    <property type="entry name" value="Pilin-like"/>
</dbReference>
<comment type="subcellular location">
    <subcellularLocation>
        <location evidence="1">Cell inner membrane</location>
        <topology evidence="1">Single-pass membrane protein</topology>
    </subcellularLocation>
</comment>
<evidence type="ECO:0000256" key="11">
    <source>
        <dbReference type="SAM" id="Phobius"/>
    </source>
</evidence>
<comment type="similarity">
    <text evidence="9">Belongs to the GSP H family.</text>
</comment>
<evidence type="ECO:0000256" key="4">
    <source>
        <dbReference type="ARBA" id="ARBA00022481"/>
    </source>
</evidence>
<evidence type="ECO:0000256" key="1">
    <source>
        <dbReference type="ARBA" id="ARBA00004377"/>
    </source>
</evidence>
<evidence type="ECO:0000256" key="7">
    <source>
        <dbReference type="ARBA" id="ARBA00022989"/>
    </source>
</evidence>
<dbReference type="SUPFAM" id="SSF54523">
    <property type="entry name" value="Pili subunits"/>
    <property type="match status" value="1"/>
</dbReference>
<dbReference type="GO" id="GO:0015627">
    <property type="term" value="C:type II protein secretion system complex"/>
    <property type="evidence" value="ECO:0007669"/>
    <property type="project" value="InterPro"/>
</dbReference>
<evidence type="ECO:0000256" key="10">
    <source>
        <dbReference type="ARBA" id="ARBA00030775"/>
    </source>
</evidence>
<evidence type="ECO:0000313" key="14">
    <source>
        <dbReference type="Proteomes" id="UP000019276"/>
    </source>
</evidence>
<evidence type="ECO:0000256" key="2">
    <source>
        <dbReference type="ARBA" id="ARBA00021549"/>
    </source>
</evidence>
<name>W7QLK8_9ALTE</name>
<keyword evidence="14" id="KW-1185">Reference proteome</keyword>
<dbReference type="NCBIfam" id="TIGR02532">
    <property type="entry name" value="IV_pilin_GFxxxE"/>
    <property type="match status" value="1"/>
</dbReference>
<dbReference type="Proteomes" id="UP000019276">
    <property type="component" value="Unassembled WGS sequence"/>
</dbReference>
<evidence type="ECO:0000256" key="9">
    <source>
        <dbReference type="ARBA" id="ARBA00025772"/>
    </source>
</evidence>
<evidence type="ECO:0000259" key="12">
    <source>
        <dbReference type="Pfam" id="PF12019"/>
    </source>
</evidence>
<dbReference type="Gene3D" id="3.55.40.10">
    <property type="entry name" value="minor pseudopilin epsh domain"/>
    <property type="match status" value="1"/>
</dbReference>
<sequence length="187" mass="21041">MPKLNLGFTLLELLISLSIAAIVLLLGIPSLKETLIESRVDNHLYQLNQDVLLSRNHAIQYNYPVVICPTDSQGNCVDQWKIGYRVFIDKNNNAQFDLNLDKTIRIRQALTTNDQLIFSGGRYLRFAETGNLKGLAGTFRYCPNVTNSEHYARALIISLGGRPRMSRDIDNDGKDELNNNSSHISCS</sequence>
<evidence type="ECO:0000313" key="13">
    <source>
        <dbReference type="EMBL" id="EWH09013.1"/>
    </source>
</evidence>
<evidence type="ECO:0000256" key="5">
    <source>
        <dbReference type="ARBA" id="ARBA00022519"/>
    </source>
</evidence>
<dbReference type="eggNOG" id="COG4970">
    <property type="taxonomic scope" value="Bacteria"/>
</dbReference>
<keyword evidence="7 11" id="KW-1133">Transmembrane helix</keyword>
<feature type="transmembrane region" description="Helical" evidence="11">
    <location>
        <begin position="6"/>
        <end position="28"/>
    </location>
</feature>
<dbReference type="GO" id="GO:0005886">
    <property type="term" value="C:plasma membrane"/>
    <property type="evidence" value="ECO:0007669"/>
    <property type="project" value="UniProtKB-SubCell"/>
</dbReference>
<comment type="caution">
    <text evidence="13">The sequence shown here is derived from an EMBL/GenBank/DDBJ whole genome shotgun (WGS) entry which is preliminary data.</text>
</comment>
<keyword evidence="5" id="KW-0997">Cell inner membrane</keyword>
<accession>W7QLK8</accession>
<reference evidence="13 14" key="1">
    <citation type="journal article" date="2014" name="Genome Announc.">
        <title>Draft Genome Sequence of the Agar-Degrading Bacterium Catenovulum sp. Strain DS-2, Isolated from Intestines of Haliotis diversicolor.</title>
        <authorList>
            <person name="Shan D."/>
            <person name="Li X."/>
            <person name="Gu Z."/>
            <person name="Wei G."/>
            <person name="Gao Z."/>
            <person name="Shao Z."/>
        </authorList>
    </citation>
    <scope>NUCLEOTIDE SEQUENCE [LARGE SCALE GENOMIC DNA]</scope>
    <source>
        <strain evidence="13 14">DS-2</strain>
    </source>
</reference>
<keyword evidence="3" id="KW-1003">Cell membrane</keyword>
<evidence type="ECO:0000256" key="3">
    <source>
        <dbReference type="ARBA" id="ARBA00022475"/>
    </source>
</evidence>
<evidence type="ECO:0000256" key="8">
    <source>
        <dbReference type="ARBA" id="ARBA00023136"/>
    </source>
</evidence>
<gene>
    <name evidence="13" type="ORF">DS2_14604</name>
</gene>
<dbReference type="STRING" id="1328313.DS2_14604"/>
<feature type="domain" description="General secretion pathway GspH" evidence="12">
    <location>
        <begin position="46"/>
        <end position="161"/>
    </location>
</feature>
<keyword evidence="8 11" id="KW-0472">Membrane</keyword>
<keyword evidence="6 11" id="KW-0812">Transmembrane</keyword>
<dbReference type="RefSeq" id="WP_035015573.1">
    <property type="nucleotide sequence ID" value="NZ_ARZY01000031.1"/>
</dbReference>
<dbReference type="InterPro" id="IPR022346">
    <property type="entry name" value="T2SS_GspH"/>
</dbReference>
<evidence type="ECO:0000256" key="6">
    <source>
        <dbReference type="ARBA" id="ARBA00022692"/>
    </source>
</evidence>